<evidence type="ECO:0000256" key="4">
    <source>
        <dbReference type="ARBA" id="ARBA00022970"/>
    </source>
</evidence>
<dbReference type="InterPro" id="IPR028081">
    <property type="entry name" value="Leu-bd"/>
</dbReference>
<dbReference type="CDD" id="cd06342">
    <property type="entry name" value="PBP1_ABC_LIVBP-like"/>
    <property type="match status" value="1"/>
</dbReference>
<evidence type="ECO:0000256" key="1">
    <source>
        <dbReference type="ARBA" id="ARBA00010062"/>
    </source>
</evidence>
<gene>
    <name evidence="7" type="ORF">MPEAHAMD_6767</name>
</gene>
<evidence type="ECO:0000313" key="8">
    <source>
        <dbReference type="Proteomes" id="UP001055286"/>
    </source>
</evidence>
<comment type="caution">
    <text evidence="7">The sequence shown here is derived from an EMBL/GenBank/DDBJ whole genome shotgun (WGS) entry which is preliminary data.</text>
</comment>
<dbReference type="InterPro" id="IPR028082">
    <property type="entry name" value="Peripla_BP_I"/>
</dbReference>
<organism evidence="7 8">
    <name type="scientific">Methylobacterium frigidaeris</name>
    <dbReference type="NCBI Taxonomy" id="2038277"/>
    <lineage>
        <taxon>Bacteria</taxon>
        <taxon>Pseudomonadati</taxon>
        <taxon>Pseudomonadota</taxon>
        <taxon>Alphaproteobacteria</taxon>
        <taxon>Hyphomicrobiales</taxon>
        <taxon>Methylobacteriaceae</taxon>
        <taxon>Methylobacterium</taxon>
    </lineage>
</organism>
<evidence type="ECO:0000256" key="2">
    <source>
        <dbReference type="ARBA" id="ARBA00022448"/>
    </source>
</evidence>
<keyword evidence="8" id="KW-1185">Reference proteome</keyword>
<dbReference type="InterPro" id="IPR000709">
    <property type="entry name" value="Leu_Ile_Val-bd"/>
</dbReference>
<dbReference type="Gene3D" id="3.40.50.2300">
    <property type="match status" value="2"/>
</dbReference>
<dbReference type="EMBL" id="BPQJ01000069">
    <property type="protein sequence ID" value="GJD66569.1"/>
    <property type="molecule type" value="Genomic_DNA"/>
</dbReference>
<dbReference type="Proteomes" id="UP001055286">
    <property type="component" value="Unassembled WGS sequence"/>
</dbReference>
<evidence type="ECO:0000256" key="5">
    <source>
        <dbReference type="SAM" id="SignalP"/>
    </source>
</evidence>
<name>A0AA37HIT6_9HYPH</name>
<keyword evidence="3 5" id="KW-0732">Signal</keyword>
<dbReference type="GO" id="GO:0006865">
    <property type="term" value="P:amino acid transport"/>
    <property type="evidence" value="ECO:0007669"/>
    <property type="project" value="UniProtKB-KW"/>
</dbReference>
<feature type="domain" description="Leucine-binding protein" evidence="6">
    <location>
        <begin position="31"/>
        <end position="365"/>
    </location>
</feature>
<sequence>MSKPTLTALSLSAALLTSAALVTTTTVRADVVIGVALPRTGPVASIGDQVLNGVNAAVKDVNERGGIEGQKVVLDIQDDACDPKQAVSVANRFLQNKVRLVVGHVCSGATMAASEVYAENGDLMITPSANVGRLTERGLPGIFRVCGRDDQQGDLAARVIAERFTGQKVAILHDGQPFGRGLADATKAGLTKLGVKETLFNAITPGERDYSAVITRLKSAGIAVAYFGGYHQEMGALVRQSADQGYKGQWIGTSGIASTEFASIAGPAADGVLMTFNPDARRRPEAKDIVESFKARGIDPEGFTLYGYTAVHVVADAARAAKSADPKAVASALKSGRFDTVFGQIGFDAKGDITAPGYILYRWAGGRFTPAE</sequence>
<evidence type="ECO:0000313" key="7">
    <source>
        <dbReference type="EMBL" id="GJD66569.1"/>
    </source>
</evidence>
<dbReference type="AlphaFoldDB" id="A0AA37HIT6"/>
<evidence type="ECO:0000256" key="3">
    <source>
        <dbReference type="ARBA" id="ARBA00022729"/>
    </source>
</evidence>
<dbReference type="PANTHER" id="PTHR47151">
    <property type="entry name" value="LEU/ILE/VAL-BINDING ABC TRANSPORTER SUBUNIT"/>
    <property type="match status" value="1"/>
</dbReference>
<evidence type="ECO:0000259" key="6">
    <source>
        <dbReference type="Pfam" id="PF13458"/>
    </source>
</evidence>
<dbReference type="PANTHER" id="PTHR47151:SF2">
    <property type="entry name" value="AMINO ACID BINDING PROTEIN"/>
    <property type="match status" value="1"/>
</dbReference>
<keyword evidence="2" id="KW-0813">Transport</keyword>
<reference evidence="7" key="2">
    <citation type="submission" date="2021-08" db="EMBL/GenBank/DDBJ databases">
        <authorList>
            <person name="Tani A."/>
            <person name="Ola A."/>
            <person name="Ogura Y."/>
            <person name="Katsura K."/>
            <person name="Hayashi T."/>
        </authorList>
    </citation>
    <scope>NUCLEOTIDE SEQUENCE</scope>
    <source>
        <strain evidence="7">JCM 32048</strain>
    </source>
</reference>
<comment type="similarity">
    <text evidence="1">Belongs to the leucine-binding protein family.</text>
</comment>
<protein>
    <submittedName>
        <fullName evidence="7">Leu/Ile/Val-binding protein</fullName>
    </submittedName>
</protein>
<feature type="signal peptide" evidence="5">
    <location>
        <begin position="1"/>
        <end position="29"/>
    </location>
</feature>
<feature type="chain" id="PRO_5041271511" evidence="5">
    <location>
        <begin position="30"/>
        <end position="372"/>
    </location>
</feature>
<dbReference type="Pfam" id="PF13458">
    <property type="entry name" value="Peripla_BP_6"/>
    <property type="match status" value="1"/>
</dbReference>
<dbReference type="SUPFAM" id="SSF53822">
    <property type="entry name" value="Periplasmic binding protein-like I"/>
    <property type="match status" value="1"/>
</dbReference>
<keyword evidence="4" id="KW-0029">Amino-acid transport</keyword>
<reference evidence="7" key="1">
    <citation type="journal article" date="2016" name="Front. Microbiol.">
        <title>Genome Sequence of the Piezophilic, Mesophilic Sulfate-Reducing Bacterium Desulfovibrio indicus J2T.</title>
        <authorList>
            <person name="Cao J."/>
            <person name="Maignien L."/>
            <person name="Shao Z."/>
            <person name="Alain K."/>
            <person name="Jebbar M."/>
        </authorList>
    </citation>
    <scope>NUCLEOTIDE SEQUENCE</scope>
    <source>
        <strain evidence="7">JCM 32048</strain>
    </source>
</reference>
<proteinExistence type="inferred from homology"/>
<dbReference type="RefSeq" id="WP_238193564.1">
    <property type="nucleotide sequence ID" value="NZ_BPQJ01000069.1"/>
</dbReference>
<accession>A0AA37HIT6</accession>
<dbReference type="PRINTS" id="PR00337">
    <property type="entry name" value="LEUILEVALBP"/>
</dbReference>